<dbReference type="OrthoDB" id="680366at2"/>
<accession>A0A4S3M538</accession>
<protein>
    <submittedName>
        <fullName evidence="2">Uncharacterized protein</fullName>
    </submittedName>
</protein>
<feature type="coiled-coil region" evidence="1">
    <location>
        <begin position="51"/>
        <end position="85"/>
    </location>
</feature>
<name>A0A4S3M538_9FLAO</name>
<evidence type="ECO:0000313" key="2">
    <source>
        <dbReference type="EMBL" id="THD69829.1"/>
    </source>
</evidence>
<evidence type="ECO:0000313" key="3">
    <source>
        <dbReference type="Proteomes" id="UP000305939"/>
    </source>
</evidence>
<dbReference type="RefSeq" id="WP_136335320.1">
    <property type="nucleotide sequence ID" value="NZ_QXMP01000002.1"/>
</dbReference>
<keyword evidence="1" id="KW-0175">Coiled coil</keyword>
<dbReference type="EMBL" id="SSMC01000001">
    <property type="protein sequence ID" value="THD69829.1"/>
    <property type="molecule type" value="Genomic_DNA"/>
</dbReference>
<proteinExistence type="predicted"/>
<dbReference type="Proteomes" id="UP000305939">
    <property type="component" value="Unassembled WGS sequence"/>
</dbReference>
<keyword evidence="3" id="KW-1185">Reference proteome</keyword>
<sequence>METLVNNANLHFEHKSWLNEIAFWLDETRSFQNRLDEIEQRWTDDMVLAELGQFQNQMIIHKDRINKLKEEINAHEHAIAETIDEVNEAVDRIGFRYHLEMREKMTTERVMFHDLKRRFFSFLSKYM</sequence>
<dbReference type="AlphaFoldDB" id="A0A4S3M538"/>
<comment type="caution">
    <text evidence="2">The sequence shown here is derived from an EMBL/GenBank/DDBJ whole genome shotgun (WGS) entry which is preliminary data.</text>
</comment>
<gene>
    <name evidence="2" type="ORF">E7Z59_05750</name>
</gene>
<reference evidence="2 3" key="1">
    <citation type="submission" date="2019-04" db="EMBL/GenBank/DDBJ databases">
        <title>Draft genome sequence of Robertkochia marina CC-AMO-30D.</title>
        <authorList>
            <person name="Hameed A."/>
            <person name="Lin S.-Y."/>
            <person name="Shahina M."/>
            <person name="Lai W.-A."/>
            <person name="Young C.-C."/>
        </authorList>
    </citation>
    <scope>NUCLEOTIDE SEQUENCE [LARGE SCALE GENOMIC DNA]</scope>
    <source>
        <strain evidence="2 3">CC-AMO-30D</strain>
    </source>
</reference>
<organism evidence="2 3">
    <name type="scientific">Robertkochia marina</name>
    <dbReference type="NCBI Taxonomy" id="1227945"/>
    <lineage>
        <taxon>Bacteria</taxon>
        <taxon>Pseudomonadati</taxon>
        <taxon>Bacteroidota</taxon>
        <taxon>Flavobacteriia</taxon>
        <taxon>Flavobacteriales</taxon>
        <taxon>Flavobacteriaceae</taxon>
        <taxon>Robertkochia</taxon>
    </lineage>
</organism>
<evidence type="ECO:0000256" key="1">
    <source>
        <dbReference type="SAM" id="Coils"/>
    </source>
</evidence>